<sequence length="137" mass="14962">MIAVIVLMSLITLGFSDPCSMPIEGGPCRGFFPSWGMDAANGECVQFIYGGCRGNENRFESKEACEETCGNLDDYPEEKEVNACDLPLETGPCRGKFIKWGKNSKSGKCAEFIYGGCGGNSNNFDTEEECERTCIHV</sequence>
<dbReference type="InterPro" id="IPR020901">
    <property type="entry name" value="Prtase_inh_Kunz-CS"/>
</dbReference>
<dbReference type="PANTHER" id="PTHR10083:SF328">
    <property type="entry name" value="TISSUE FACTOR PATHWAY INHIBITOR"/>
    <property type="match status" value="1"/>
</dbReference>
<dbReference type="PROSITE" id="PS00280">
    <property type="entry name" value="BPTI_KUNITZ_1"/>
    <property type="match status" value="1"/>
</dbReference>
<dbReference type="Gene3D" id="4.10.410.10">
    <property type="entry name" value="Pancreatic trypsin inhibitor Kunitz domain"/>
    <property type="match status" value="2"/>
</dbReference>
<dbReference type="InterPro" id="IPR002223">
    <property type="entry name" value="Kunitz_BPTI"/>
</dbReference>
<dbReference type="InterPro" id="IPR036880">
    <property type="entry name" value="Kunitz_BPTI_sf"/>
</dbReference>
<evidence type="ECO:0000313" key="8">
    <source>
        <dbReference type="WBParaSite" id="HNAJ_0000554201-mRNA-1"/>
    </source>
</evidence>
<organism evidence="8">
    <name type="scientific">Rodentolepis nana</name>
    <name type="common">Dwarf tapeworm</name>
    <name type="synonym">Hymenolepis nana</name>
    <dbReference type="NCBI Taxonomy" id="102285"/>
    <lineage>
        <taxon>Eukaryota</taxon>
        <taxon>Metazoa</taxon>
        <taxon>Spiralia</taxon>
        <taxon>Lophotrochozoa</taxon>
        <taxon>Platyhelminthes</taxon>
        <taxon>Cestoda</taxon>
        <taxon>Eucestoda</taxon>
        <taxon>Cyclophyllidea</taxon>
        <taxon>Hymenolepididae</taxon>
        <taxon>Rodentolepis</taxon>
    </lineage>
</organism>
<accession>A0A0R3TEQ3</accession>
<dbReference type="CDD" id="cd00109">
    <property type="entry name" value="Kunitz-type"/>
    <property type="match status" value="2"/>
</dbReference>
<dbReference type="OrthoDB" id="4473401at2759"/>
<keyword evidence="3" id="KW-1015">Disulfide bond</keyword>
<name>A0A0R3TEQ3_RODNA</name>
<dbReference type="PRINTS" id="PR00759">
    <property type="entry name" value="BASICPTASE"/>
</dbReference>
<evidence type="ECO:0000256" key="4">
    <source>
        <dbReference type="SAM" id="SignalP"/>
    </source>
</evidence>
<dbReference type="AlphaFoldDB" id="A0A0R3TEQ3"/>
<keyword evidence="2" id="KW-0722">Serine protease inhibitor</keyword>
<dbReference type="STRING" id="102285.A0A0R3TEQ3"/>
<dbReference type="WBParaSite" id="HNAJ_0000554201-mRNA-1">
    <property type="protein sequence ID" value="HNAJ_0000554201-mRNA-1"/>
    <property type="gene ID" value="HNAJ_0000554201"/>
</dbReference>
<keyword evidence="4" id="KW-0732">Signal</keyword>
<dbReference type="GO" id="GO:0005615">
    <property type="term" value="C:extracellular space"/>
    <property type="evidence" value="ECO:0007669"/>
    <property type="project" value="TreeGrafter"/>
</dbReference>
<dbReference type="Pfam" id="PF00014">
    <property type="entry name" value="Kunitz_BPTI"/>
    <property type="match status" value="2"/>
</dbReference>
<proteinExistence type="predicted"/>
<keyword evidence="1" id="KW-0646">Protease inhibitor</keyword>
<evidence type="ECO:0000256" key="2">
    <source>
        <dbReference type="ARBA" id="ARBA00022900"/>
    </source>
</evidence>
<keyword evidence="7" id="KW-1185">Reference proteome</keyword>
<feature type="signal peptide" evidence="4">
    <location>
        <begin position="1"/>
        <end position="16"/>
    </location>
</feature>
<dbReference type="InterPro" id="IPR050098">
    <property type="entry name" value="TFPI/VKTCI-like"/>
</dbReference>
<evidence type="ECO:0000259" key="5">
    <source>
        <dbReference type="PROSITE" id="PS50279"/>
    </source>
</evidence>
<feature type="chain" id="PRO_5043131783" evidence="4">
    <location>
        <begin position="17"/>
        <end position="137"/>
    </location>
</feature>
<feature type="domain" description="BPTI/Kunitz inhibitor" evidence="5">
    <location>
        <begin position="84"/>
        <end position="134"/>
    </location>
</feature>
<evidence type="ECO:0000256" key="1">
    <source>
        <dbReference type="ARBA" id="ARBA00022690"/>
    </source>
</evidence>
<dbReference type="GO" id="GO:0004867">
    <property type="term" value="F:serine-type endopeptidase inhibitor activity"/>
    <property type="evidence" value="ECO:0007669"/>
    <property type="project" value="UniProtKB-KW"/>
</dbReference>
<gene>
    <name evidence="6" type="ORF">HNAJ_LOCUS5540</name>
</gene>
<dbReference type="EMBL" id="UZAE01004870">
    <property type="protein sequence ID" value="VDO01400.1"/>
    <property type="molecule type" value="Genomic_DNA"/>
</dbReference>
<feature type="domain" description="BPTI/Kunitz inhibitor" evidence="5">
    <location>
        <begin position="19"/>
        <end position="69"/>
    </location>
</feature>
<dbReference type="SUPFAM" id="SSF57362">
    <property type="entry name" value="BPTI-like"/>
    <property type="match status" value="2"/>
</dbReference>
<evidence type="ECO:0000313" key="6">
    <source>
        <dbReference type="EMBL" id="VDO01400.1"/>
    </source>
</evidence>
<dbReference type="PROSITE" id="PS50279">
    <property type="entry name" value="BPTI_KUNITZ_2"/>
    <property type="match status" value="2"/>
</dbReference>
<reference evidence="6 7" key="2">
    <citation type="submission" date="2018-11" db="EMBL/GenBank/DDBJ databases">
        <authorList>
            <consortium name="Pathogen Informatics"/>
        </authorList>
    </citation>
    <scope>NUCLEOTIDE SEQUENCE [LARGE SCALE GENOMIC DNA]</scope>
</reference>
<reference evidence="8" key="1">
    <citation type="submission" date="2017-02" db="UniProtKB">
        <authorList>
            <consortium name="WormBaseParasite"/>
        </authorList>
    </citation>
    <scope>IDENTIFICATION</scope>
</reference>
<dbReference type="Proteomes" id="UP000278807">
    <property type="component" value="Unassembled WGS sequence"/>
</dbReference>
<dbReference type="PANTHER" id="PTHR10083">
    <property type="entry name" value="KUNITZ-TYPE PROTEASE INHIBITOR-RELATED"/>
    <property type="match status" value="1"/>
</dbReference>
<evidence type="ECO:0000313" key="7">
    <source>
        <dbReference type="Proteomes" id="UP000278807"/>
    </source>
</evidence>
<protein>
    <submittedName>
        <fullName evidence="8">BPTI/Kunitz inhibitor domain-containing protein</fullName>
    </submittedName>
</protein>
<dbReference type="FunFam" id="4.10.410.10:FF:000020">
    <property type="entry name" value="Collagen, type VI, alpha 3"/>
    <property type="match status" value="2"/>
</dbReference>
<dbReference type="SMART" id="SM00131">
    <property type="entry name" value="KU"/>
    <property type="match status" value="2"/>
</dbReference>
<evidence type="ECO:0000256" key="3">
    <source>
        <dbReference type="ARBA" id="ARBA00023157"/>
    </source>
</evidence>